<evidence type="ECO:0000313" key="11">
    <source>
        <dbReference type="Proteomes" id="UP001596413"/>
    </source>
</evidence>
<evidence type="ECO:0000256" key="6">
    <source>
        <dbReference type="ARBA" id="ARBA00038076"/>
    </source>
</evidence>
<organism evidence="10 11">
    <name type="scientific">Streptomyces polyrhachis</name>
    <dbReference type="NCBI Taxonomy" id="1282885"/>
    <lineage>
        <taxon>Bacteria</taxon>
        <taxon>Bacillati</taxon>
        <taxon>Actinomycetota</taxon>
        <taxon>Actinomycetes</taxon>
        <taxon>Kitasatosporales</taxon>
        <taxon>Streptomycetaceae</taxon>
        <taxon>Streptomyces</taxon>
    </lineage>
</organism>
<gene>
    <name evidence="10" type="ORF">ACFQLX_11940</name>
</gene>
<evidence type="ECO:0000259" key="8">
    <source>
        <dbReference type="Pfam" id="PF02687"/>
    </source>
</evidence>
<evidence type="ECO:0000256" key="1">
    <source>
        <dbReference type="ARBA" id="ARBA00004651"/>
    </source>
</evidence>
<dbReference type="Proteomes" id="UP001596413">
    <property type="component" value="Unassembled WGS sequence"/>
</dbReference>
<feature type="domain" description="MacB-like periplasmic core" evidence="9">
    <location>
        <begin position="418"/>
        <end position="617"/>
    </location>
</feature>
<dbReference type="Pfam" id="PF12704">
    <property type="entry name" value="MacB_PCD"/>
    <property type="match status" value="1"/>
</dbReference>
<feature type="transmembrane region" description="Helical" evidence="7">
    <location>
        <begin position="419"/>
        <end position="440"/>
    </location>
</feature>
<keyword evidence="4 7" id="KW-1133">Transmembrane helix</keyword>
<feature type="transmembrane region" description="Helical" evidence="7">
    <location>
        <begin position="683"/>
        <end position="713"/>
    </location>
</feature>
<feature type="transmembrane region" description="Helical" evidence="7">
    <location>
        <begin position="347"/>
        <end position="366"/>
    </location>
</feature>
<dbReference type="PANTHER" id="PTHR30572:SF4">
    <property type="entry name" value="ABC TRANSPORTER PERMEASE YTRF"/>
    <property type="match status" value="1"/>
</dbReference>
<feature type="domain" description="ABC3 transporter permease C-terminal" evidence="8">
    <location>
        <begin position="251"/>
        <end position="370"/>
    </location>
</feature>
<feature type="domain" description="ABC3 transporter permease C-terminal" evidence="8">
    <location>
        <begin position="644"/>
        <end position="764"/>
    </location>
</feature>
<proteinExistence type="inferred from homology"/>
<keyword evidence="3 7" id="KW-0812">Transmembrane</keyword>
<evidence type="ECO:0000256" key="3">
    <source>
        <dbReference type="ARBA" id="ARBA00022692"/>
    </source>
</evidence>
<accession>A0ABW2GDR2</accession>
<keyword evidence="5 7" id="KW-0472">Membrane</keyword>
<evidence type="ECO:0000256" key="5">
    <source>
        <dbReference type="ARBA" id="ARBA00023136"/>
    </source>
</evidence>
<evidence type="ECO:0000256" key="2">
    <source>
        <dbReference type="ARBA" id="ARBA00022475"/>
    </source>
</evidence>
<feature type="transmembrane region" description="Helical" evidence="7">
    <location>
        <begin position="245"/>
        <end position="273"/>
    </location>
</feature>
<protein>
    <submittedName>
        <fullName evidence="10">FtsX-like permease family protein</fullName>
    </submittedName>
</protein>
<reference evidence="11" key="1">
    <citation type="journal article" date="2019" name="Int. J. Syst. Evol. Microbiol.">
        <title>The Global Catalogue of Microorganisms (GCM) 10K type strain sequencing project: providing services to taxonomists for standard genome sequencing and annotation.</title>
        <authorList>
            <consortium name="The Broad Institute Genomics Platform"/>
            <consortium name="The Broad Institute Genome Sequencing Center for Infectious Disease"/>
            <person name="Wu L."/>
            <person name="Ma J."/>
        </authorList>
    </citation>
    <scope>NUCLEOTIDE SEQUENCE [LARGE SCALE GENOMIC DNA]</scope>
    <source>
        <strain evidence="11">CGMCC 1.13681</strain>
    </source>
</reference>
<dbReference type="RefSeq" id="WP_386414342.1">
    <property type="nucleotide sequence ID" value="NZ_JBHSZO010000015.1"/>
</dbReference>
<dbReference type="InterPro" id="IPR050250">
    <property type="entry name" value="Macrolide_Exporter_MacB"/>
</dbReference>
<evidence type="ECO:0000256" key="7">
    <source>
        <dbReference type="SAM" id="Phobius"/>
    </source>
</evidence>
<name>A0ABW2GDR2_9ACTN</name>
<dbReference type="PANTHER" id="PTHR30572">
    <property type="entry name" value="MEMBRANE COMPONENT OF TRANSPORTER-RELATED"/>
    <property type="match status" value="1"/>
</dbReference>
<feature type="transmembrane region" description="Helical" evidence="7">
    <location>
        <begin position="293"/>
        <end position="314"/>
    </location>
</feature>
<sequence length="772" mass="79846">MSAVWQAARAAVRRRRLQTLVIWLVTLVSTGVLVVALGLVDAASAPFDRAFAQQRGAHVTASFDRADVTDGQLAATARRPGVAAASGPFPQADVELPREVSSSLGLDSGLRVVGRPGPGGPVDRVELLGGRWARGPGEIVLRRDPNWGLDDLGARLQVPGGPRLTVVGFAHSLSRTAEAWVAPEQIGALHPKAVQMLYRFDRASTAGELRASVGEATAGLPAGSLVAQQSYLALKEQIGATARAFAPYLLAFGVLGMAVSVLIVANVVSGAVISGFRRIGVLKSLGFTPNQVVGVYLTMIGVPAGLGCLLGAGAGNLLAGPLLEFAFQGPDAGVLHGAIGISPRVNAVALLGMPAVVLLAALLPALRAHRLPAARAISAGSAPAAGRALRIQRGLAGSRLPRPVSLGLGLPFARPGRSALTMAAVVLGVTTVTFATGLAATMTRMATAEDVHARDVTVYATALRGGKEVKPAHDPAELQSLLGSLPGAAQVVAQGFADVRIEGMSEGVVLDGRRGPDPTLGQGLVSGRWMRGPHEVVAPSAFLERRGLQVGDTVRLRKGEHELRVRMVGQELFGDGRSLYANWPAVTSLSPAEEPNQYHVRLTAGADPARYAAAARAADHGVSTAVRGPNAVVQTIVGSASGLTLMLAVVAALGVFNTVVLNTRDRRRDLGMLKSIGMTPRQVTAMMVVSMAALGLVGGLLGLPLGVLGHALVMPEMAGAVGYVLPDRLMQVWQVWTLAPLALAGTALAALGAYIPARRAARLTIAEVLRSE</sequence>
<keyword evidence="11" id="KW-1185">Reference proteome</keyword>
<comment type="similarity">
    <text evidence="6">Belongs to the ABC-4 integral membrane protein family.</text>
</comment>
<feature type="transmembrane region" description="Helical" evidence="7">
    <location>
        <begin position="643"/>
        <end position="662"/>
    </location>
</feature>
<dbReference type="InterPro" id="IPR025857">
    <property type="entry name" value="MacB_PCD"/>
</dbReference>
<dbReference type="EMBL" id="JBHSZO010000015">
    <property type="protein sequence ID" value="MFC7218870.1"/>
    <property type="molecule type" value="Genomic_DNA"/>
</dbReference>
<evidence type="ECO:0000256" key="4">
    <source>
        <dbReference type="ARBA" id="ARBA00022989"/>
    </source>
</evidence>
<feature type="transmembrane region" description="Helical" evidence="7">
    <location>
        <begin position="20"/>
        <end position="40"/>
    </location>
</feature>
<comment type="subcellular location">
    <subcellularLocation>
        <location evidence="1">Cell membrane</location>
        <topology evidence="1">Multi-pass membrane protein</topology>
    </subcellularLocation>
</comment>
<feature type="transmembrane region" description="Helical" evidence="7">
    <location>
        <begin position="733"/>
        <end position="755"/>
    </location>
</feature>
<dbReference type="InterPro" id="IPR003838">
    <property type="entry name" value="ABC3_permease_C"/>
</dbReference>
<keyword evidence="2" id="KW-1003">Cell membrane</keyword>
<evidence type="ECO:0000313" key="10">
    <source>
        <dbReference type="EMBL" id="MFC7218870.1"/>
    </source>
</evidence>
<comment type="caution">
    <text evidence="10">The sequence shown here is derived from an EMBL/GenBank/DDBJ whole genome shotgun (WGS) entry which is preliminary data.</text>
</comment>
<dbReference type="Pfam" id="PF02687">
    <property type="entry name" value="FtsX"/>
    <property type="match status" value="2"/>
</dbReference>
<evidence type="ECO:0000259" key="9">
    <source>
        <dbReference type="Pfam" id="PF12704"/>
    </source>
</evidence>